<dbReference type="KEGG" id="nvn:NVIE_018410"/>
<dbReference type="HOGENOM" id="CLU_951933_0_0_2"/>
<name>A0A060HRE8_9ARCH</name>
<evidence type="ECO:0000313" key="3">
    <source>
        <dbReference type="Proteomes" id="UP000027093"/>
    </source>
</evidence>
<dbReference type="PANTHER" id="PTHR43072">
    <property type="entry name" value="N-ACETYLTRANSFERASE"/>
    <property type="match status" value="1"/>
</dbReference>
<protein>
    <submittedName>
        <fullName evidence="2">Putative GCN5-related N-acetyltransferase</fullName>
    </submittedName>
</protein>
<dbReference type="OrthoDB" id="43754at2157"/>
<dbReference type="PANTHER" id="PTHR43072:SF52">
    <property type="entry name" value="GCN5-RELATED N-ACETYLTRANSFERASE"/>
    <property type="match status" value="1"/>
</dbReference>
<feature type="domain" description="N-acetyltransferase" evidence="1">
    <location>
        <begin position="3"/>
        <end position="143"/>
    </location>
</feature>
<dbReference type="Proteomes" id="UP000027093">
    <property type="component" value="Chromosome"/>
</dbReference>
<gene>
    <name evidence="2" type="ORF">NVIE_018410</name>
</gene>
<keyword evidence="2" id="KW-0808">Transferase</keyword>
<dbReference type="CDD" id="cd04301">
    <property type="entry name" value="NAT_SF"/>
    <property type="match status" value="1"/>
</dbReference>
<reference evidence="2 3" key="1">
    <citation type="journal article" date="2014" name="Int. J. Syst. Evol. Microbiol.">
        <title>Nitrososphaera viennensis gen. nov., sp. nov., an aerobic and mesophilic, ammonia-oxidizing archaeon from soil and a member of the archaeal phylum Thaumarchaeota.</title>
        <authorList>
            <person name="Stieglmeier M."/>
            <person name="Klingl A."/>
            <person name="Alves R.J."/>
            <person name="Rittmann S.K."/>
            <person name="Melcher M."/>
            <person name="Leisch N."/>
            <person name="Schleper C."/>
        </authorList>
    </citation>
    <scope>NUCLEOTIDE SEQUENCE [LARGE SCALE GENOMIC DNA]</scope>
    <source>
        <strain evidence="2">EN76</strain>
    </source>
</reference>
<organism evidence="2 3">
    <name type="scientific">Nitrososphaera viennensis EN76</name>
    <dbReference type="NCBI Taxonomy" id="926571"/>
    <lineage>
        <taxon>Archaea</taxon>
        <taxon>Nitrososphaerota</taxon>
        <taxon>Nitrososphaeria</taxon>
        <taxon>Nitrososphaerales</taxon>
        <taxon>Nitrososphaeraceae</taxon>
        <taxon>Nitrososphaera</taxon>
    </lineage>
</organism>
<dbReference type="Gene3D" id="3.40.630.30">
    <property type="match status" value="1"/>
</dbReference>
<dbReference type="InterPro" id="IPR000182">
    <property type="entry name" value="GNAT_dom"/>
</dbReference>
<dbReference type="InterPro" id="IPR016181">
    <property type="entry name" value="Acyl_CoA_acyltransferase"/>
</dbReference>
<proteinExistence type="predicted"/>
<dbReference type="EMBL" id="CP007536">
    <property type="protein sequence ID" value="AIC16096.1"/>
    <property type="molecule type" value="Genomic_DNA"/>
</dbReference>
<dbReference type="RefSeq" id="WP_075054948.1">
    <property type="nucleotide sequence ID" value="NZ_CP007536.1"/>
</dbReference>
<dbReference type="STRING" id="926571.NVIE_018410"/>
<keyword evidence="3" id="KW-1185">Reference proteome</keyword>
<evidence type="ECO:0000313" key="2">
    <source>
        <dbReference type="EMBL" id="AIC16096.1"/>
    </source>
</evidence>
<evidence type="ECO:0000259" key="1">
    <source>
        <dbReference type="PROSITE" id="PS51186"/>
    </source>
</evidence>
<sequence length="292" mass="33681">MTIKIRRAKSSDKEEILGFCTNTFSWGDYIDQVWDYWFSDKNGRLFVVEDKEGRKIGVSHVAVCPGGRSAWLEGVRVRPEYRRSRIATELLDRMLAYAGRRGARQASAIVSSENVPSQRMMEKNGFAAVSRWVYYSTDQKFAQQKTEARPATLADLDRIWAYLQKSRIYCLSAGKYVRAWHWYPLDRKALRGLIREKSVAVTGDDDIDGVVIINAKGYWKRTDVLQIVYLDSASRKSLQDLLTFAANIYGSGRYERMHVVCHDSKSITSMLKSFKKEEDSELFLLYSKEFTQ</sequence>
<dbReference type="SUPFAM" id="SSF55729">
    <property type="entry name" value="Acyl-CoA N-acyltransferases (Nat)"/>
    <property type="match status" value="1"/>
</dbReference>
<dbReference type="GO" id="GO:0016747">
    <property type="term" value="F:acyltransferase activity, transferring groups other than amino-acyl groups"/>
    <property type="evidence" value="ECO:0007669"/>
    <property type="project" value="InterPro"/>
</dbReference>
<accession>A0A060HRE8</accession>
<dbReference type="AlphaFoldDB" id="A0A060HRE8"/>
<dbReference type="Pfam" id="PF00583">
    <property type="entry name" value="Acetyltransf_1"/>
    <property type="match status" value="1"/>
</dbReference>
<dbReference type="PROSITE" id="PS51186">
    <property type="entry name" value="GNAT"/>
    <property type="match status" value="1"/>
</dbReference>
<dbReference type="GeneID" id="74947100"/>